<dbReference type="RefSeq" id="WP_244875961.1">
    <property type="nucleotide sequence ID" value="NZ_BAAATW010000008.1"/>
</dbReference>
<reference evidence="5" key="1">
    <citation type="submission" date="2021-03" db="EMBL/GenBank/DDBJ databases">
        <title>Whole genome shotgun sequence of Actinoplanes consettensis NBRC 14913.</title>
        <authorList>
            <person name="Komaki H."/>
            <person name="Tamura T."/>
        </authorList>
    </citation>
    <scope>NUCLEOTIDE SEQUENCE</scope>
    <source>
        <strain evidence="5">NBRC 14913</strain>
    </source>
</reference>
<dbReference type="Gene3D" id="2.60.40.760">
    <property type="entry name" value="Expansin, cellulose-binding-like domain"/>
    <property type="match status" value="1"/>
</dbReference>
<dbReference type="AlphaFoldDB" id="A0A919SHH7"/>
<dbReference type="Gene3D" id="2.40.40.10">
    <property type="entry name" value="RlpA-like domain"/>
    <property type="match status" value="1"/>
</dbReference>
<feature type="region of interest" description="Disordered" evidence="2">
    <location>
        <begin position="258"/>
        <end position="310"/>
    </location>
</feature>
<accession>A0A919SHH7</accession>
<organism evidence="5 6">
    <name type="scientific">Winogradskya consettensis</name>
    <dbReference type="NCBI Taxonomy" id="113560"/>
    <lineage>
        <taxon>Bacteria</taxon>
        <taxon>Bacillati</taxon>
        <taxon>Actinomycetota</taxon>
        <taxon>Actinomycetes</taxon>
        <taxon>Micromonosporales</taxon>
        <taxon>Micromonosporaceae</taxon>
        <taxon>Winogradskya</taxon>
    </lineage>
</organism>
<dbReference type="SUPFAM" id="SSF49590">
    <property type="entry name" value="PHL pollen allergen"/>
    <property type="match status" value="1"/>
</dbReference>
<dbReference type="PANTHER" id="PTHR31836:SF21">
    <property type="entry name" value="EXPANSIN-LIKE PROTEIN 7"/>
    <property type="match status" value="1"/>
</dbReference>
<keyword evidence="1" id="KW-0732">Signal</keyword>
<evidence type="ECO:0000313" key="5">
    <source>
        <dbReference type="EMBL" id="GIM71774.1"/>
    </source>
</evidence>
<feature type="domain" description="Expansin-like CBD" evidence="3">
    <location>
        <begin position="161"/>
        <end position="229"/>
    </location>
</feature>
<dbReference type="Pfam" id="PF03330">
    <property type="entry name" value="DPBB_1"/>
    <property type="match status" value="1"/>
</dbReference>
<dbReference type="InterPro" id="IPR007117">
    <property type="entry name" value="Expansin_CBD"/>
</dbReference>
<feature type="domain" description="RlpA-like protein double-psi beta-barrel" evidence="4">
    <location>
        <begin position="93"/>
        <end position="144"/>
    </location>
</feature>
<dbReference type="InterPro" id="IPR051477">
    <property type="entry name" value="Expansin_CellWall"/>
</dbReference>
<comment type="caution">
    <text evidence="5">The sequence shown here is derived from an EMBL/GenBank/DDBJ whole genome shotgun (WGS) entry which is preliminary data.</text>
</comment>
<gene>
    <name evidence="5" type="ORF">Aco04nite_27000</name>
</gene>
<dbReference type="InterPro" id="IPR049818">
    <property type="entry name" value="Expansin_EXLX1-like"/>
</dbReference>
<evidence type="ECO:0000256" key="1">
    <source>
        <dbReference type="ARBA" id="ARBA00022729"/>
    </source>
</evidence>
<keyword evidence="6" id="KW-1185">Reference proteome</keyword>
<evidence type="ECO:0000256" key="2">
    <source>
        <dbReference type="SAM" id="MobiDB-lite"/>
    </source>
</evidence>
<dbReference type="InterPro" id="IPR036749">
    <property type="entry name" value="Expansin_CBD_sf"/>
</dbReference>
<dbReference type="PANTHER" id="PTHR31836">
    <property type="match status" value="1"/>
</dbReference>
<dbReference type="CDD" id="cd22272">
    <property type="entry name" value="DPBB_EXLX1-like"/>
    <property type="match status" value="1"/>
</dbReference>
<sequence length="321" mass="32755">MTSAHRYPRPRWLPSSRWLATGGAVLLAGVLGVALLLQNGGGACAAPPTTAKQSGKATFYDLAGSQGNCSLDPPADDLYVALGNDEYSGAASCGSYLDVTGPKGKVRVKVFDRCPECEPGHLDLSRTAFKKIGDEVQGIIPITYKAVPNAATPGPLNIEFKDGSSQYWFAIFIDNHANPIKSVQVKGSGGSFTSADHQDYNAWEIASGAGSGPFQIKMTDIYGNTATATGIKLEPGVKQETSVRFAGGSTTVAKSAKTAAKTKKSASPSASVSPSASASSSATPSAGVSSAAPASPTSPAGEPTTDAAIEQDLALAAANHC</sequence>
<proteinExistence type="predicted"/>
<dbReference type="InterPro" id="IPR009009">
    <property type="entry name" value="RlpA-like_DPBB"/>
</dbReference>
<evidence type="ECO:0000259" key="4">
    <source>
        <dbReference type="Pfam" id="PF03330"/>
    </source>
</evidence>
<protein>
    <submittedName>
        <fullName evidence="5">Uncharacterized protein</fullName>
    </submittedName>
</protein>
<dbReference type="InterPro" id="IPR036908">
    <property type="entry name" value="RlpA-like_sf"/>
</dbReference>
<dbReference type="EMBL" id="BOQP01000011">
    <property type="protein sequence ID" value="GIM71774.1"/>
    <property type="molecule type" value="Genomic_DNA"/>
</dbReference>
<evidence type="ECO:0000259" key="3">
    <source>
        <dbReference type="Pfam" id="PF01357"/>
    </source>
</evidence>
<dbReference type="SUPFAM" id="SSF50685">
    <property type="entry name" value="Barwin-like endoglucanases"/>
    <property type="match status" value="1"/>
</dbReference>
<name>A0A919SHH7_9ACTN</name>
<dbReference type="Proteomes" id="UP000680865">
    <property type="component" value="Unassembled WGS sequence"/>
</dbReference>
<dbReference type="NCBIfam" id="NF041144">
    <property type="entry name" value="expansin_EXLX1"/>
    <property type="match status" value="1"/>
</dbReference>
<evidence type="ECO:0000313" key="6">
    <source>
        <dbReference type="Proteomes" id="UP000680865"/>
    </source>
</evidence>
<dbReference type="Pfam" id="PF01357">
    <property type="entry name" value="Expansin_C"/>
    <property type="match status" value="1"/>
</dbReference>